<evidence type="ECO:0000313" key="3">
    <source>
        <dbReference type="Proteomes" id="UP000237819"/>
    </source>
</evidence>
<dbReference type="AlphaFoldDB" id="A0A2S8GJX7"/>
<dbReference type="InterPro" id="IPR041494">
    <property type="entry name" value="PIN7"/>
</dbReference>
<reference evidence="2 3" key="1">
    <citation type="submission" date="2018-02" db="EMBL/GenBank/DDBJ databases">
        <title>Comparative genomes isolates from brazilian mangrove.</title>
        <authorList>
            <person name="Araujo J.E."/>
            <person name="Taketani R.G."/>
            <person name="Silva M.C.P."/>
            <person name="Loureco M.V."/>
            <person name="Andreote F.D."/>
        </authorList>
    </citation>
    <scope>NUCLEOTIDE SEQUENCE [LARGE SCALE GENOMIC DNA]</scope>
    <source>
        <strain evidence="2 3">Nap-Phe MGV</strain>
    </source>
</reference>
<gene>
    <name evidence="2" type="ORF">C5Y93_18470</name>
</gene>
<evidence type="ECO:0000313" key="2">
    <source>
        <dbReference type="EMBL" id="PQO44748.1"/>
    </source>
</evidence>
<sequence>MTMNYLLIDYENVHPQTLERFSAKPTKVLVFYGATQKAPEKLERQIKGLGHDAECIQISGCGRNALDFHITFTIGQLSKVDPDAHFHVLTMDKGFDPLIQYARRNGIYVQRHKNAENVNSPKTSTEMTLEEKVIAILKRLRSLGKSRPKRLKTLSNAIKCWFQNKLGESELKQLIAALKQQGRISVDGKKVECHLKSRA</sequence>
<proteinExistence type="predicted"/>
<name>A0A2S8GJX7_9BACT</name>
<dbReference type="EMBL" id="PUHZ01000018">
    <property type="protein sequence ID" value="PQO44748.1"/>
    <property type="molecule type" value="Genomic_DNA"/>
</dbReference>
<dbReference type="Pfam" id="PF18475">
    <property type="entry name" value="PIN7"/>
    <property type="match status" value="1"/>
</dbReference>
<dbReference type="Proteomes" id="UP000237819">
    <property type="component" value="Unassembled WGS sequence"/>
</dbReference>
<feature type="domain" description="PIN-like" evidence="1">
    <location>
        <begin position="7"/>
        <end position="106"/>
    </location>
</feature>
<evidence type="ECO:0000259" key="1">
    <source>
        <dbReference type="Pfam" id="PF18475"/>
    </source>
</evidence>
<comment type="caution">
    <text evidence="2">The sequence shown here is derived from an EMBL/GenBank/DDBJ whole genome shotgun (WGS) entry which is preliminary data.</text>
</comment>
<protein>
    <recommendedName>
        <fullName evidence="1">PIN-like domain-containing protein</fullName>
    </recommendedName>
</protein>
<organism evidence="2 3">
    <name type="scientific">Blastopirellula marina</name>
    <dbReference type="NCBI Taxonomy" id="124"/>
    <lineage>
        <taxon>Bacteria</taxon>
        <taxon>Pseudomonadati</taxon>
        <taxon>Planctomycetota</taxon>
        <taxon>Planctomycetia</taxon>
        <taxon>Pirellulales</taxon>
        <taxon>Pirellulaceae</taxon>
        <taxon>Blastopirellula</taxon>
    </lineage>
</organism>
<accession>A0A2S8GJX7</accession>